<evidence type="ECO:0000313" key="1">
    <source>
        <dbReference type="EMBL" id="JAH81615.1"/>
    </source>
</evidence>
<proteinExistence type="predicted"/>
<reference evidence="1" key="1">
    <citation type="submission" date="2014-11" db="EMBL/GenBank/DDBJ databases">
        <authorList>
            <person name="Amaro Gonzalez C."/>
        </authorList>
    </citation>
    <scope>NUCLEOTIDE SEQUENCE</scope>
</reference>
<protein>
    <submittedName>
        <fullName evidence="1">Uncharacterized protein</fullName>
    </submittedName>
</protein>
<sequence length="15" mass="1837">MVLISEKWFPSRETN</sequence>
<accession>A0A0E9VWA2</accession>
<organism evidence="1">
    <name type="scientific">Anguilla anguilla</name>
    <name type="common">European freshwater eel</name>
    <name type="synonym">Muraena anguilla</name>
    <dbReference type="NCBI Taxonomy" id="7936"/>
    <lineage>
        <taxon>Eukaryota</taxon>
        <taxon>Metazoa</taxon>
        <taxon>Chordata</taxon>
        <taxon>Craniata</taxon>
        <taxon>Vertebrata</taxon>
        <taxon>Euteleostomi</taxon>
        <taxon>Actinopterygii</taxon>
        <taxon>Neopterygii</taxon>
        <taxon>Teleostei</taxon>
        <taxon>Anguilliformes</taxon>
        <taxon>Anguillidae</taxon>
        <taxon>Anguilla</taxon>
    </lineage>
</organism>
<reference evidence="1" key="2">
    <citation type="journal article" date="2015" name="Fish Shellfish Immunol.">
        <title>Early steps in the European eel (Anguilla anguilla)-Vibrio vulnificus interaction in the gills: Role of the RtxA13 toxin.</title>
        <authorList>
            <person name="Callol A."/>
            <person name="Pajuelo D."/>
            <person name="Ebbesson L."/>
            <person name="Teles M."/>
            <person name="MacKenzie S."/>
            <person name="Amaro C."/>
        </authorList>
    </citation>
    <scope>NUCLEOTIDE SEQUENCE</scope>
</reference>
<name>A0A0E9VWA2_ANGAN</name>
<dbReference type="EMBL" id="GBXM01026962">
    <property type="protein sequence ID" value="JAH81615.1"/>
    <property type="molecule type" value="Transcribed_RNA"/>
</dbReference>